<proteinExistence type="predicted"/>
<dbReference type="EMBL" id="JBEPMM010000001">
    <property type="protein sequence ID" value="MET3691216.1"/>
    <property type="molecule type" value="Genomic_DNA"/>
</dbReference>
<organism evidence="1 2">
    <name type="scientific">Methylobacterium goesingense</name>
    <dbReference type="NCBI Taxonomy" id="243690"/>
    <lineage>
        <taxon>Bacteria</taxon>
        <taxon>Pseudomonadati</taxon>
        <taxon>Pseudomonadota</taxon>
        <taxon>Alphaproteobacteria</taxon>
        <taxon>Hyphomicrobiales</taxon>
        <taxon>Methylobacteriaceae</taxon>
        <taxon>Methylobacterium</taxon>
    </lineage>
</organism>
<comment type="caution">
    <text evidence="1">The sequence shown here is derived from an EMBL/GenBank/DDBJ whole genome shotgun (WGS) entry which is preliminary data.</text>
</comment>
<dbReference type="RefSeq" id="WP_238281393.1">
    <property type="nucleotide sequence ID" value="NZ_BPQL01000122.1"/>
</dbReference>
<reference evidence="1 2" key="1">
    <citation type="submission" date="2024-06" db="EMBL/GenBank/DDBJ databases">
        <title>Genomic Encyclopedia of Type Strains, Phase IV (KMG-IV): sequencing the most valuable type-strain genomes for metagenomic binning, comparative biology and taxonomic classification.</title>
        <authorList>
            <person name="Goeker M."/>
        </authorList>
    </citation>
    <scope>NUCLEOTIDE SEQUENCE [LARGE SCALE GENOMIC DNA]</scope>
    <source>
        <strain evidence="1 2">DSM 21331</strain>
    </source>
</reference>
<gene>
    <name evidence="1" type="ORF">ABID43_000735</name>
</gene>
<evidence type="ECO:0000313" key="2">
    <source>
        <dbReference type="Proteomes" id="UP001549145"/>
    </source>
</evidence>
<protein>
    <submittedName>
        <fullName evidence="1">Uncharacterized protein (DUF433 family)</fullName>
    </submittedName>
</protein>
<name>A0ABV2L341_9HYPH</name>
<sequence>MLERVKSTAAPDAPPLGIGYYTVPEAARLIRMPRVNIQRWLGGYAFTSGGKPGRMPPLWAPELPSTDAYLELGFRDLIELRFVHAFVEAGLDLRIIRSCLEQARAAVQDPRPFSTRRFRTDGRTIFLDTLKATGETELLDLKRGQFVIRSVIERTFRDLDLDDAVVARWRPFGGKDTIVIDPQRSFGQPIAAESGVPTIALAEAVVAERSVDRVARLYEVSPAVVRDAVRFEESLRAA</sequence>
<dbReference type="Proteomes" id="UP001549145">
    <property type="component" value="Unassembled WGS sequence"/>
</dbReference>
<accession>A0ABV2L341</accession>
<evidence type="ECO:0000313" key="1">
    <source>
        <dbReference type="EMBL" id="MET3691216.1"/>
    </source>
</evidence>
<keyword evidence="2" id="KW-1185">Reference proteome</keyword>